<organism evidence="2 3">
    <name type="scientific">Allobranchiibius huperziae</name>
    <dbReference type="NCBI Taxonomy" id="1874116"/>
    <lineage>
        <taxon>Bacteria</taxon>
        <taxon>Bacillati</taxon>
        <taxon>Actinomycetota</taxon>
        <taxon>Actinomycetes</taxon>
        <taxon>Micrococcales</taxon>
        <taxon>Dermacoccaceae</taxon>
        <taxon>Allobranchiibius</taxon>
    </lineage>
</organism>
<name>A0A853DCS4_9MICO</name>
<sequence>MVVDAQAVVLDLQLRGQAARFSTALDGRHRSAQALDDFFHEVVETLAPDLFLEVGAFEATASRRVRAAVPACRVVAFEASPVNYEHHRARTDFDAAGIEYLHSAVSDHTGVTTLLLNLEHAGDEPAPVGWTSMLRHRGFEHVRPVEVASTTLDDFVADAADRVALWIDVEGAAGLVLDGAARTLSRVDVLKVEVEDVPSWEGQTLSLDITARLLHAGLYAVARDVEYSGQHNVVFLSERALRDHHVRRHLDLHLYDVAHRFAREPHPVRRSERLRALARPVRRVARRARPGTHG</sequence>
<accession>A0A853DCS4</accession>
<dbReference type="AlphaFoldDB" id="A0A853DCS4"/>
<dbReference type="RefSeq" id="WP_179481581.1">
    <property type="nucleotide sequence ID" value="NZ_JACCFW010000001.1"/>
</dbReference>
<dbReference type="EMBL" id="JACCFW010000001">
    <property type="protein sequence ID" value="NYJ75152.1"/>
    <property type="molecule type" value="Genomic_DNA"/>
</dbReference>
<dbReference type="GO" id="GO:0032259">
    <property type="term" value="P:methylation"/>
    <property type="evidence" value="ECO:0007669"/>
    <property type="project" value="UniProtKB-KW"/>
</dbReference>
<dbReference type="InterPro" id="IPR053188">
    <property type="entry name" value="FkbM_Methyltransferase"/>
</dbReference>
<dbReference type="Proteomes" id="UP000571817">
    <property type="component" value="Unassembled WGS sequence"/>
</dbReference>
<protein>
    <submittedName>
        <fullName evidence="2">FkbM family methyltransferase</fullName>
    </submittedName>
</protein>
<comment type="caution">
    <text evidence="2">The sequence shown here is derived from an EMBL/GenBank/DDBJ whole genome shotgun (WGS) entry which is preliminary data.</text>
</comment>
<gene>
    <name evidence="2" type="ORF">HNR15_002115</name>
</gene>
<dbReference type="PANTHER" id="PTHR36973:SF4">
    <property type="entry name" value="NODULATION PROTEIN"/>
    <property type="match status" value="1"/>
</dbReference>
<evidence type="ECO:0000313" key="2">
    <source>
        <dbReference type="EMBL" id="NYJ75152.1"/>
    </source>
</evidence>
<evidence type="ECO:0000259" key="1">
    <source>
        <dbReference type="Pfam" id="PF05050"/>
    </source>
</evidence>
<proteinExistence type="predicted"/>
<feature type="domain" description="Methyltransferase FkbM" evidence="1">
    <location>
        <begin position="59"/>
        <end position="217"/>
    </location>
</feature>
<keyword evidence="2" id="KW-0808">Transferase</keyword>
<evidence type="ECO:0000313" key="3">
    <source>
        <dbReference type="Proteomes" id="UP000571817"/>
    </source>
</evidence>
<reference evidence="2 3" key="1">
    <citation type="submission" date="2020-07" db="EMBL/GenBank/DDBJ databases">
        <title>Sequencing the genomes of 1000 actinobacteria strains.</title>
        <authorList>
            <person name="Klenk H.-P."/>
        </authorList>
    </citation>
    <scope>NUCLEOTIDE SEQUENCE [LARGE SCALE GENOMIC DNA]</scope>
    <source>
        <strain evidence="2 3">DSM 29531</strain>
    </source>
</reference>
<dbReference type="Gene3D" id="3.40.50.150">
    <property type="entry name" value="Vaccinia Virus protein VP39"/>
    <property type="match status" value="1"/>
</dbReference>
<dbReference type="PANTHER" id="PTHR36973">
    <property type="entry name" value="SLL1456 PROTEIN-RELATED"/>
    <property type="match status" value="1"/>
</dbReference>
<dbReference type="InterPro" id="IPR006342">
    <property type="entry name" value="FkbM_mtfrase"/>
</dbReference>
<dbReference type="Pfam" id="PF05050">
    <property type="entry name" value="Methyltransf_21"/>
    <property type="match status" value="1"/>
</dbReference>
<keyword evidence="2" id="KW-0489">Methyltransferase</keyword>
<dbReference type="SUPFAM" id="SSF53335">
    <property type="entry name" value="S-adenosyl-L-methionine-dependent methyltransferases"/>
    <property type="match status" value="1"/>
</dbReference>
<dbReference type="NCBIfam" id="TIGR01444">
    <property type="entry name" value="fkbM_fam"/>
    <property type="match status" value="1"/>
</dbReference>
<dbReference type="GO" id="GO:0008171">
    <property type="term" value="F:O-methyltransferase activity"/>
    <property type="evidence" value="ECO:0007669"/>
    <property type="project" value="TreeGrafter"/>
</dbReference>
<dbReference type="InterPro" id="IPR029063">
    <property type="entry name" value="SAM-dependent_MTases_sf"/>
</dbReference>
<keyword evidence="3" id="KW-1185">Reference proteome</keyword>